<dbReference type="EMBL" id="BAAAZI010000009">
    <property type="protein sequence ID" value="GAA4142106.1"/>
    <property type="molecule type" value="Genomic_DNA"/>
</dbReference>
<keyword evidence="2" id="KW-1185">Reference proteome</keyword>
<sequence>MNTLEASQPKSFFISQALRNVQLSNRAFLQVEITDKQQEVICKSLVEEYEVAIEIDEVKSPKHLFKILQNHQENIIVFNCDLLKKRREYMVVLEGAVCANPYTAENWKVSFDGESFDFNGRVVLFSPLSLQKLNKAEKLYFIMRDCYRI</sequence>
<protein>
    <submittedName>
        <fullName evidence="1">Uncharacterized protein</fullName>
    </submittedName>
</protein>
<name>A0ABP7YVN9_9SPHI</name>
<reference evidence="2" key="1">
    <citation type="journal article" date="2019" name="Int. J. Syst. Evol. Microbiol.">
        <title>The Global Catalogue of Microorganisms (GCM) 10K type strain sequencing project: providing services to taxonomists for standard genome sequencing and annotation.</title>
        <authorList>
            <consortium name="The Broad Institute Genomics Platform"/>
            <consortium name="The Broad Institute Genome Sequencing Center for Infectious Disease"/>
            <person name="Wu L."/>
            <person name="Ma J."/>
        </authorList>
    </citation>
    <scope>NUCLEOTIDE SEQUENCE [LARGE SCALE GENOMIC DNA]</scope>
    <source>
        <strain evidence="2">JCM 16704</strain>
    </source>
</reference>
<gene>
    <name evidence="1" type="ORF">GCM10022216_22740</name>
</gene>
<organism evidence="1 2">
    <name type="scientific">Sphingobacterium kyonggiense</name>
    <dbReference type="NCBI Taxonomy" id="714075"/>
    <lineage>
        <taxon>Bacteria</taxon>
        <taxon>Pseudomonadati</taxon>
        <taxon>Bacteroidota</taxon>
        <taxon>Sphingobacteriia</taxon>
        <taxon>Sphingobacteriales</taxon>
        <taxon>Sphingobacteriaceae</taxon>
        <taxon>Sphingobacterium</taxon>
    </lineage>
</organism>
<proteinExistence type="predicted"/>
<accession>A0ABP7YVN9</accession>
<evidence type="ECO:0000313" key="1">
    <source>
        <dbReference type="EMBL" id="GAA4142106.1"/>
    </source>
</evidence>
<comment type="caution">
    <text evidence="1">The sequence shown here is derived from an EMBL/GenBank/DDBJ whole genome shotgun (WGS) entry which is preliminary data.</text>
</comment>
<dbReference type="Proteomes" id="UP001500101">
    <property type="component" value="Unassembled WGS sequence"/>
</dbReference>
<evidence type="ECO:0000313" key="2">
    <source>
        <dbReference type="Proteomes" id="UP001500101"/>
    </source>
</evidence>
<dbReference type="RefSeq" id="WP_344674845.1">
    <property type="nucleotide sequence ID" value="NZ_BAAAZI010000009.1"/>
</dbReference>